<dbReference type="InterPro" id="IPR005024">
    <property type="entry name" value="Snf7_fam"/>
</dbReference>
<sequence>AAVIKSASTYELAFNSFYPLNYVIFFIFVKTKMSFLGKIFGGGNGGKKSAPTPQEAIQKLRDTESMLVKKQDFLEKKIDDEITSAKKHGTKNKRLALQALKRKKQYENQLKQIDNTLTTIEFQRQALENAATNAHVLSTLSDAANAMKAEHKNMDVDKFRSGVVHSLMDDIAEQQDVAREISEAISVPTGFMQDIDEDELLNELEALEQEELDKQLLDVGPSPADKLPNVPQEKVAAKSHAATKKKEQEDKDMAELEAWASSAAMTSSTIPEKVDNNPIATKVSKILDSKIETDREIIDALDVVAKFYTDNTLRNRRNLRRDIEHFSLQELDKVSCLINSMDSCCADMTKRLQLSASESEALRKAKEGDITPEFFTALVRVKEIHSDCKQMLLSGQHTAV</sequence>
<keyword evidence="7" id="KW-1133">Transmembrane helix</keyword>
<evidence type="ECO:0000256" key="3">
    <source>
        <dbReference type="ARBA" id="ARBA00022753"/>
    </source>
</evidence>
<proteinExistence type="inferred from homology"/>
<organism evidence="8 9">
    <name type="scientific">Romanomermis culicivorax</name>
    <name type="common">Nematode worm</name>
    <dbReference type="NCBI Taxonomy" id="13658"/>
    <lineage>
        <taxon>Eukaryota</taxon>
        <taxon>Metazoa</taxon>
        <taxon>Ecdysozoa</taxon>
        <taxon>Nematoda</taxon>
        <taxon>Enoplea</taxon>
        <taxon>Dorylaimia</taxon>
        <taxon>Mermithida</taxon>
        <taxon>Mermithoidea</taxon>
        <taxon>Mermithidae</taxon>
        <taxon>Romanomermis</taxon>
    </lineage>
</organism>
<dbReference type="Pfam" id="PF03357">
    <property type="entry name" value="Snf7"/>
    <property type="match status" value="1"/>
</dbReference>
<dbReference type="GO" id="GO:0000815">
    <property type="term" value="C:ESCRT III complex"/>
    <property type="evidence" value="ECO:0007669"/>
    <property type="project" value="TreeGrafter"/>
</dbReference>
<dbReference type="GO" id="GO:0005771">
    <property type="term" value="C:multivesicular body"/>
    <property type="evidence" value="ECO:0007669"/>
    <property type="project" value="TreeGrafter"/>
</dbReference>
<dbReference type="PANTHER" id="PTHR22761:SF10">
    <property type="entry name" value="GH13992P"/>
    <property type="match status" value="1"/>
</dbReference>
<dbReference type="GO" id="GO:0009898">
    <property type="term" value="C:cytoplasmic side of plasma membrane"/>
    <property type="evidence" value="ECO:0007669"/>
    <property type="project" value="TreeGrafter"/>
</dbReference>
<feature type="region of interest" description="Disordered" evidence="6">
    <location>
        <begin position="220"/>
        <end position="250"/>
    </location>
</feature>
<evidence type="ECO:0000256" key="1">
    <source>
        <dbReference type="ARBA" id="ARBA00004603"/>
    </source>
</evidence>
<feature type="transmembrane region" description="Helical" evidence="7">
    <location>
        <begin position="12"/>
        <end position="29"/>
    </location>
</feature>
<feature type="coiled-coil region" evidence="5">
    <location>
        <begin position="96"/>
        <end position="123"/>
    </location>
</feature>
<comment type="similarity">
    <text evidence="2">Belongs to the SNF7 family.</text>
</comment>
<evidence type="ECO:0000256" key="6">
    <source>
        <dbReference type="SAM" id="MobiDB-lite"/>
    </source>
</evidence>
<dbReference type="Gene3D" id="1.10.287.1060">
    <property type="entry name" value="ESAT-6-like"/>
    <property type="match status" value="1"/>
</dbReference>
<dbReference type="GO" id="GO:0032511">
    <property type="term" value="P:late endosome to vacuole transport via multivesicular body sorting pathway"/>
    <property type="evidence" value="ECO:0007669"/>
    <property type="project" value="TreeGrafter"/>
</dbReference>
<keyword evidence="4 5" id="KW-0175">Coiled coil</keyword>
<dbReference type="Gene3D" id="6.10.250.1710">
    <property type="match status" value="1"/>
</dbReference>
<dbReference type="PANTHER" id="PTHR22761">
    <property type="entry name" value="CHARGED MULTIVESICULAR BODY PROTEIN"/>
    <property type="match status" value="1"/>
</dbReference>
<reference evidence="9" key="1">
    <citation type="submission" date="2022-11" db="UniProtKB">
        <authorList>
            <consortium name="WormBaseParasite"/>
        </authorList>
    </citation>
    <scope>IDENTIFICATION</scope>
</reference>
<keyword evidence="7" id="KW-0472">Membrane</keyword>
<keyword evidence="8" id="KW-1185">Reference proteome</keyword>
<evidence type="ECO:0000256" key="4">
    <source>
        <dbReference type="ARBA" id="ARBA00023054"/>
    </source>
</evidence>
<protein>
    <submittedName>
        <fullName evidence="9">Conserved oligomeric Golgi complex subunit 6</fullName>
    </submittedName>
</protein>
<evidence type="ECO:0000256" key="2">
    <source>
        <dbReference type="ARBA" id="ARBA00006190"/>
    </source>
</evidence>
<keyword evidence="3" id="KW-0967">Endosome</keyword>
<comment type="subcellular location">
    <subcellularLocation>
        <location evidence="1">Late endosome</location>
    </subcellularLocation>
</comment>
<evidence type="ECO:0000313" key="9">
    <source>
        <dbReference type="WBParaSite" id="nRc.2.0.1.t33599-RA"/>
    </source>
</evidence>
<accession>A0A915K5Y3</accession>
<name>A0A915K5Y3_ROMCU</name>
<evidence type="ECO:0000256" key="5">
    <source>
        <dbReference type="SAM" id="Coils"/>
    </source>
</evidence>
<evidence type="ECO:0000256" key="7">
    <source>
        <dbReference type="SAM" id="Phobius"/>
    </source>
</evidence>
<keyword evidence="7" id="KW-0812">Transmembrane</keyword>
<dbReference type="WBParaSite" id="nRc.2.0.1.t33599-RA">
    <property type="protein sequence ID" value="nRc.2.0.1.t33599-RA"/>
    <property type="gene ID" value="nRc.2.0.1.g33599"/>
</dbReference>
<dbReference type="FunFam" id="1.10.287.1060:FF:000001">
    <property type="entry name" value="Charged multivesicular body protein 4b"/>
    <property type="match status" value="1"/>
</dbReference>
<dbReference type="AlphaFoldDB" id="A0A915K5Y3"/>
<dbReference type="Proteomes" id="UP000887565">
    <property type="component" value="Unplaced"/>
</dbReference>
<evidence type="ECO:0000313" key="8">
    <source>
        <dbReference type="Proteomes" id="UP000887565"/>
    </source>
</evidence>
<dbReference type="GO" id="GO:0006900">
    <property type="term" value="P:vesicle budding from membrane"/>
    <property type="evidence" value="ECO:0007669"/>
    <property type="project" value="TreeGrafter"/>
</dbReference>